<dbReference type="RefSeq" id="WP_212569844.1">
    <property type="nucleotide sequence ID" value="NZ_CP073084.1"/>
</dbReference>
<name>A0ABX7YJJ2_9STRE</name>
<sequence>MMKKYMLLLITCLSLLTMAACKNESKETAAWLEGDWHSKAWNVTYEFDEDNGKWSISAGDYVLVADATLTLEEGQVLLTATDGTRYEIEKKSAQLLTFQQLAKEGAQGTTVAVEFEKVVD</sequence>
<keyword evidence="1" id="KW-0732">Signal</keyword>
<evidence type="ECO:0000313" key="2">
    <source>
        <dbReference type="EMBL" id="QUE53673.1"/>
    </source>
</evidence>
<organism evidence="2 3">
    <name type="scientific">Streptococcus oriscaviae</name>
    <dbReference type="NCBI Taxonomy" id="2781599"/>
    <lineage>
        <taxon>Bacteria</taxon>
        <taxon>Bacillati</taxon>
        <taxon>Bacillota</taxon>
        <taxon>Bacilli</taxon>
        <taxon>Lactobacillales</taxon>
        <taxon>Streptococcaceae</taxon>
        <taxon>Streptococcus</taxon>
    </lineage>
</organism>
<reference evidence="2 3" key="1">
    <citation type="submission" date="2021-04" db="EMBL/GenBank/DDBJ databases">
        <title>Complete genome sequence of a novel Streptococcus species.</title>
        <authorList>
            <person name="Teng J.L.L."/>
        </authorList>
    </citation>
    <scope>NUCLEOTIDE SEQUENCE [LARGE SCALE GENOMIC DNA]</scope>
    <source>
        <strain evidence="2 3">HKU75</strain>
    </source>
</reference>
<evidence type="ECO:0000256" key="1">
    <source>
        <dbReference type="SAM" id="SignalP"/>
    </source>
</evidence>
<keyword evidence="3" id="KW-1185">Reference proteome</keyword>
<accession>A0ABX7YJJ2</accession>
<dbReference type="PROSITE" id="PS51257">
    <property type="entry name" value="PROKAR_LIPOPROTEIN"/>
    <property type="match status" value="1"/>
</dbReference>
<dbReference type="EMBL" id="CP073084">
    <property type="protein sequence ID" value="QUE53673.1"/>
    <property type="molecule type" value="Genomic_DNA"/>
</dbReference>
<dbReference type="Proteomes" id="UP000677616">
    <property type="component" value="Chromosome"/>
</dbReference>
<feature type="chain" id="PRO_5047113284" description="Lipocalin-like domain-containing protein" evidence="1">
    <location>
        <begin position="20"/>
        <end position="120"/>
    </location>
</feature>
<feature type="signal peptide" evidence="1">
    <location>
        <begin position="1"/>
        <end position="19"/>
    </location>
</feature>
<gene>
    <name evidence="2" type="ORF">INT76_07480</name>
</gene>
<protein>
    <recommendedName>
        <fullName evidence="4">Lipocalin-like domain-containing protein</fullName>
    </recommendedName>
</protein>
<evidence type="ECO:0000313" key="3">
    <source>
        <dbReference type="Proteomes" id="UP000677616"/>
    </source>
</evidence>
<proteinExistence type="predicted"/>
<evidence type="ECO:0008006" key="4">
    <source>
        <dbReference type="Google" id="ProtNLM"/>
    </source>
</evidence>